<feature type="compositionally biased region" description="Polar residues" evidence="1">
    <location>
        <begin position="17"/>
        <end position="28"/>
    </location>
</feature>
<organism evidence="2">
    <name type="scientific">uncultured marine virus</name>
    <dbReference type="NCBI Taxonomy" id="186617"/>
    <lineage>
        <taxon>Viruses</taxon>
        <taxon>environmental samples</taxon>
    </lineage>
</organism>
<accession>A0A0F7L459</accession>
<evidence type="ECO:0000256" key="1">
    <source>
        <dbReference type="SAM" id="MobiDB-lite"/>
    </source>
</evidence>
<proteinExistence type="predicted"/>
<evidence type="ECO:0000313" key="2">
    <source>
        <dbReference type="EMBL" id="AKH46725.1"/>
    </source>
</evidence>
<reference evidence="2" key="1">
    <citation type="journal article" date="2015" name="Front. Microbiol.">
        <title>Combining genomic sequencing methods to explore viral diversity and reveal potential virus-host interactions.</title>
        <authorList>
            <person name="Chow C.E."/>
            <person name="Winget D.M."/>
            <person name="White R.A.III."/>
            <person name="Hallam S.J."/>
            <person name="Suttle C.A."/>
        </authorList>
    </citation>
    <scope>NUCLEOTIDE SEQUENCE</scope>
    <source>
        <strain evidence="2">Anoxic2_1</strain>
    </source>
</reference>
<name>A0A0F7L459_9VIRU</name>
<reference evidence="2" key="2">
    <citation type="submission" date="2015-03" db="EMBL/GenBank/DDBJ databases">
        <authorList>
            <person name="Chow C.-E.T."/>
            <person name="Winget D.M."/>
            <person name="White R.A.III."/>
            <person name="Hallam S.J."/>
            <person name="Suttle C.A."/>
        </authorList>
    </citation>
    <scope>NUCLEOTIDE SEQUENCE</scope>
    <source>
        <strain evidence="2">Anoxic2_1</strain>
    </source>
</reference>
<protein>
    <submittedName>
        <fullName evidence="2">Uncharacterized protein</fullName>
    </submittedName>
</protein>
<sequence>MPDELAISVASLVQSANAPPSFDTSESNDAAPVTRSPSLSKTGNVTLYATAFCGTGLASPLAI</sequence>
<feature type="region of interest" description="Disordered" evidence="1">
    <location>
        <begin position="17"/>
        <end position="37"/>
    </location>
</feature>
<dbReference type="EMBL" id="KR029585">
    <property type="protein sequence ID" value="AKH46725.1"/>
    <property type="molecule type" value="Genomic_DNA"/>
</dbReference>